<feature type="compositionally biased region" description="Basic and acidic residues" evidence="1">
    <location>
        <begin position="27"/>
        <end position="42"/>
    </location>
</feature>
<gene>
    <name evidence="2" type="ORF">Aru02nite_59620</name>
</gene>
<dbReference type="AlphaFoldDB" id="A0A8J3JFN3"/>
<evidence type="ECO:0000313" key="2">
    <source>
        <dbReference type="EMBL" id="GID15073.1"/>
    </source>
</evidence>
<evidence type="ECO:0000313" key="3">
    <source>
        <dbReference type="Proteomes" id="UP000612808"/>
    </source>
</evidence>
<evidence type="ECO:0000256" key="1">
    <source>
        <dbReference type="SAM" id="MobiDB-lite"/>
    </source>
</evidence>
<name>A0A8J3JFN3_9ACTN</name>
<accession>A0A8J3JFN3</accession>
<keyword evidence="3" id="KW-1185">Reference proteome</keyword>
<dbReference type="Proteomes" id="UP000612808">
    <property type="component" value="Unassembled WGS sequence"/>
</dbReference>
<proteinExistence type="predicted"/>
<protein>
    <submittedName>
        <fullName evidence="2">Uncharacterized protein</fullName>
    </submittedName>
</protein>
<feature type="region of interest" description="Disordered" evidence="1">
    <location>
        <begin position="27"/>
        <end position="55"/>
    </location>
</feature>
<dbReference type="RefSeq" id="WP_203663207.1">
    <property type="nucleotide sequence ID" value="NZ_BAAAZM010000001.1"/>
</dbReference>
<comment type="caution">
    <text evidence="2">The sequence shown here is derived from an EMBL/GenBank/DDBJ whole genome shotgun (WGS) entry which is preliminary data.</text>
</comment>
<dbReference type="EMBL" id="BOMB01000038">
    <property type="protein sequence ID" value="GID15073.1"/>
    <property type="molecule type" value="Genomic_DNA"/>
</dbReference>
<organism evidence="2 3">
    <name type="scientific">Actinocatenispora rupis</name>
    <dbReference type="NCBI Taxonomy" id="519421"/>
    <lineage>
        <taxon>Bacteria</taxon>
        <taxon>Bacillati</taxon>
        <taxon>Actinomycetota</taxon>
        <taxon>Actinomycetes</taxon>
        <taxon>Micromonosporales</taxon>
        <taxon>Micromonosporaceae</taxon>
        <taxon>Actinocatenispora</taxon>
    </lineage>
</organism>
<reference evidence="2" key="1">
    <citation type="submission" date="2021-01" db="EMBL/GenBank/DDBJ databases">
        <title>Whole genome shotgun sequence of Actinocatenispora rupis NBRC 107355.</title>
        <authorList>
            <person name="Komaki H."/>
            <person name="Tamura T."/>
        </authorList>
    </citation>
    <scope>NUCLEOTIDE SEQUENCE</scope>
    <source>
        <strain evidence="2">NBRC 107355</strain>
    </source>
</reference>
<sequence>MGGLLFTAGIAVLLGLAQLLGLAADSRDGRDWHPREPEHRADVVPLRPRRHRPAA</sequence>